<evidence type="ECO:0000313" key="2">
    <source>
        <dbReference type="Proteomes" id="UP001153076"/>
    </source>
</evidence>
<dbReference type="OrthoDB" id="1728418at2759"/>
<dbReference type="EMBL" id="JAKOGI010003242">
    <property type="protein sequence ID" value="KAJ8420661.1"/>
    <property type="molecule type" value="Genomic_DNA"/>
</dbReference>
<comment type="caution">
    <text evidence="1">The sequence shown here is derived from an EMBL/GenBank/DDBJ whole genome shotgun (WGS) entry which is preliminary data.</text>
</comment>
<sequence length="163" mass="18056">MDGLVRNTIRFTVEAWTRQFATLPVFAGEELALVAASLDGDRVIQGKFYGFGGQVALAQSHADVVERSRNMFREAVPFLLQGGGADHWVFSRSVAFLFLAGDFPTKDDFCSREAILELLHELNSPAGDEKLLGFWVCAARAKVTKEKLGELKGVHIPVKMPWM</sequence>
<accession>A0A9Q1GK57</accession>
<reference evidence="1" key="1">
    <citation type="submission" date="2022-04" db="EMBL/GenBank/DDBJ databases">
        <title>Carnegiea gigantea Genome sequencing and assembly v2.</title>
        <authorList>
            <person name="Copetti D."/>
            <person name="Sanderson M.J."/>
            <person name="Burquez A."/>
            <person name="Wojciechowski M.F."/>
        </authorList>
    </citation>
    <scope>NUCLEOTIDE SEQUENCE</scope>
    <source>
        <strain evidence="1">SGP5-SGP5p</strain>
        <tissue evidence="1">Aerial part</tissue>
    </source>
</reference>
<organism evidence="1 2">
    <name type="scientific">Carnegiea gigantea</name>
    <dbReference type="NCBI Taxonomy" id="171969"/>
    <lineage>
        <taxon>Eukaryota</taxon>
        <taxon>Viridiplantae</taxon>
        <taxon>Streptophyta</taxon>
        <taxon>Embryophyta</taxon>
        <taxon>Tracheophyta</taxon>
        <taxon>Spermatophyta</taxon>
        <taxon>Magnoliopsida</taxon>
        <taxon>eudicotyledons</taxon>
        <taxon>Gunneridae</taxon>
        <taxon>Pentapetalae</taxon>
        <taxon>Caryophyllales</taxon>
        <taxon>Cactineae</taxon>
        <taxon>Cactaceae</taxon>
        <taxon>Cactoideae</taxon>
        <taxon>Echinocereeae</taxon>
        <taxon>Carnegiea</taxon>
    </lineage>
</organism>
<name>A0A9Q1GK57_9CARY</name>
<keyword evidence="2" id="KW-1185">Reference proteome</keyword>
<protein>
    <submittedName>
        <fullName evidence="1">Uncharacterized protein</fullName>
    </submittedName>
</protein>
<proteinExistence type="predicted"/>
<gene>
    <name evidence="1" type="ORF">Cgig2_017899</name>
</gene>
<dbReference type="Proteomes" id="UP001153076">
    <property type="component" value="Unassembled WGS sequence"/>
</dbReference>
<evidence type="ECO:0000313" key="1">
    <source>
        <dbReference type="EMBL" id="KAJ8420661.1"/>
    </source>
</evidence>
<dbReference type="AlphaFoldDB" id="A0A9Q1GK57"/>